<dbReference type="AlphaFoldDB" id="A0A8S2Y9U8"/>
<evidence type="ECO:0000313" key="2">
    <source>
        <dbReference type="Proteomes" id="UP000682733"/>
    </source>
</evidence>
<evidence type="ECO:0000313" key="1">
    <source>
        <dbReference type="EMBL" id="CAF4542597.1"/>
    </source>
</evidence>
<dbReference type="EMBL" id="CAJOBA010107467">
    <property type="protein sequence ID" value="CAF4542597.1"/>
    <property type="molecule type" value="Genomic_DNA"/>
</dbReference>
<accession>A0A8S2Y9U8</accession>
<dbReference type="Proteomes" id="UP000682733">
    <property type="component" value="Unassembled WGS sequence"/>
</dbReference>
<proteinExistence type="predicted"/>
<protein>
    <submittedName>
        <fullName evidence="1">Uncharacterized protein</fullName>
    </submittedName>
</protein>
<sequence length="85" mass="9224">HDTTDVLEAVTGIPSEQKDAVEAEKKMKVKEEELATQPKVMLQQLLFVCDSIAVKLEVGFGSSTKTVLAMTLSNITADVKNWSSA</sequence>
<organism evidence="1 2">
    <name type="scientific">Didymodactylos carnosus</name>
    <dbReference type="NCBI Taxonomy" id="1234261"/>
    <lineage>
        <taxon>Eukaryota</taxon>
        <taxon>Metazoa</taxon>
        <taxon>Spiralia</taxon>
        <taxon>Gnathifera</taxon>
        <taxon>Rotifera</taxon>
        <taxon>Eurotatoria</taxon>
        <taxon>Bdelloidea</taxon>
        <taxon>Philodinida</taxon>
        <taxon>Philodinidae</taxon>
        <taxon>Didymodactylos</taxon>
    </lineage>
</organism>
<reference evidence="1" key="1">
    <citation type="submission" date="2021-02" db="EMBL/GenBank/DDBJ databases">
        <authorList>
            <person name="Nowell W R."/>
        </authorList>
    </citation>
    <scope>NUCLEOTIDE SEQUENCE</scope>
</reference>
<name>A0A8S2Y9U8_9BILA</name>
<comment type="caution">
    <text evidence="1">The sequence shown here is derived from an EMBL/GenBank/DDBJ whole genome shotgun (WGS) entry which is preliminary data.</text>
</comment>
<feature type="non-terminal residue" evidence="1">
    <location>
        <position position="1"/>
    </location>
</feature>
<gene>
    <name evidence="1" type="ORF">TMI583_LOCUS49405</name>
</gene>
<feature type="non-terminal residue" evidence="1">
    <location>
        <position position="85"/>
    </location>
</feature>